<protein>
    <submittedName>
        <fullName evidence="2">Uncharacterized protein</fullName>
    </submittedName>
</protein>
<proteinExistence type="predicted"/>
<name>A0A1B0ZGH7_9MICO</name>
<reference evidence="2 3" key="1">
    <citation type="submission" date="2015-06" db="EMBL/GenBank/DDBJ databases">
        <title>Investigation of pathophysiology for high-risk pregnancy and development of treatment modality based on it.</title>
        <authorList>
            <person name="Kim B.-C."/>
            <person name="Lim S."/>
        </authorList>
    </citation>
    <scope>NUCLEOTIDE SEQUENCE [LARGE SCALE GENOMIC DNA]</scope>
    <source>
        <strain evidence="2 3">AD1-86</strain>
    </source>
</reference>
<dbReference type="EMBL" id="CP012117">
    <property type="protein sequence ID" value="ANP27075.1"/>
    <property type="molecule type" value="Genomic_DNA"/>
</dbReference>
<dbReference type="Proteomes" id="UP000092596">
    <property type="component" value="Chromosome"/>
</dbReference>
<dbReference type="STRING" id="1630135.DAD186_05200"/>
<dbReference type="KEGG" id="dva:DAD186_05200"/>
<evidence type="ECO:0000313" key="2">
    <source>
        <dbReference type="EMBL" id="ANP27075.1"/>
    </source>
</evidence>
<gene>
    <name evidence="2" type="ORF">DAD186_05200</name>
</gene>
<feature type="region of interest" description="Disordered" evidence="1">
    <location>
        <begin position="1"/>
        <end position="24"/>
    </location>
</feature>
<evidence type="ECO:0000256" key="1">
    <source>
        <dbReference type="SAM" id="MobiDB-lite"/>
    </source>
</evidence>
<sequence length="70" mass="7939">MPSRGLASCERNERGYGTSATGPRLRLERVEIDTPERGGRPRVAAHSTPVDTVLRRLWAKKVIWPREERG</sequence>
<accession>A0A1B0ZGH7</accession>
<evidence type="ECO:0000313" key="3">
    <source>
        <dbReference type="Proteomes" id="UP000092596"/>
    </source>
</evidence>
<dbReference type="AlphaFoldDB" id="A0A1B0ZGH7"/>
<organism evidence="2 3">
    <name type="scientific">Dermabacter vaginalis</name>
    <dbReference type="NCBI Taxonomy" id="1630135"/>
    <lineage>
        <taxon>Bacteria</taxon>
        <taxon>Bacillati</taxon>
        <taxon>Actinomycetota</taxon>
        <taxon>Actinomycetes</taxon>
        <taxon>Micrococcales</taxon>
        <taxon>Dermabacteraceae</taxon>
        <taxon>Dermabacter</taxon>
    </lineage>
</organism>